<sequence length="512" mass="54964">MTTDPGTPSRLVIVGGESSVVSARPSVLLSATTNGNQSATASVIVAAWTAVSPAANSSTTPLHRLYHASYATAKDGIVLHGGYKSSVADGIVVSSVDTLQLSKTPSSEWQTLLPLSILSNAPNAPALARHTLTLTPGGQAIILGGINSQKVLANLSTAYVLDTQASSPRWEAVPLKGQAPEPRMAFSTVMVNSTTMLLYGGTTDFKSSNWVTFYLDIPTWTWTSPSPIGLQPPPRRWGHTATMSGNIMIVAFGASSQQKPDSVNILLLDTSTNTWITQYTPPGSSNKGNNGSNSTNENNMDGNDGKSSSSNKGNLSLGAVLGIALVITAFIVIGAFYLFVKRKKKRTRNTIAREEHANMTARSALQSRRLREQATFEERGPVVGTFGKLMSVVLGRKSSTTSSSRDQENSGGYDHEKRHSETLAYVHPASVVARMEQRGVPPNSIGYPEEVVEHGCGDVPVSKYAYPNQPCAESTPTRDGNRAQVIFHAHTEGQKEAARIERQQRQQRHHNE</sequence>
<evidence type="ECO:0000256" key="1">
    <source>
        <dbReference type="ARBA" id="ARBA00022441"/>
    </source>
</evidence>
<keyword evidence="6" id="KW-1185">Reference proteome</keyword>
<reference evidence="5" key="1">
    <citation type="journal article" date="2020" name="Fungal Divers.">
        <title>Resolving the Mortierellaceae phylogeny through synthesis of multi-gene phylogenetics and phylogenomics.</title>
        <authorList>
            <person name="Vandepol N."/>
            <person name="Liber J."/>
            <person name="Desiro A."/>
            <person name="Na H."/>
            <person name="Kennedy M."/>
            <person name="Barry K."/>
            <person name="Grigoriev I.V."/>
            <person name="Miller A.N."/>
            <person name="O'Donnell K."/>
            <person name="Stajich J.E."/>
            <person name="Bonito G."/>
        </authorList>
    </citation>
    <scope>NUCLEOTIDE SEQUENCE</scope>
    <source>
        <strain evidence="5">KOD1015</strain>
    </source>
</reference>
<protein>
    <recommendedName>
        <fullName evidence="7">Galactose oxidase</fullName>
    </recommendedName>
</protein>
<dbReference type="Proteomes" id="UP000780801">
    <property type="component" value="Unassembled WGS sequence"/>
</dbReference>
<organism evidence="5 6">
    <name type="scientific">Lunasporangiospora selenospora</name>
    <dbReference type="NCBI Taxonomy" id="979761"/>
    <lineage>
        <taxon>Eukaryota</taxon>
        <taxon>Fungi</taxon>
        <taxon>Fungi incertae sedis</taxon>
        <taxon>Mucoromycota</taxon>
        <taxon>Mortierellomycotina</taxon>
        <taxon>Mortierellomycetes</taxon>
        <taxon>Mortierellales</taxon>
        <taxon>Mortierellaceae</taxon>
        <taxon>Lunasporangiospora</taxon>
    </lineage>
</organism>
<name>A0A9P6KC17_9FUNG</name>
<comment type="caution">
    <text evidence="5">The sequence shown here is derived from an EMBL/GenBank/DDBJ whole genome shotgun (WGS) entry which is preliminary data.</text>
</comment>
<keyword evidence="1" id="KW-0880">Kelch repeat</keyword>
<proteinExistence type="predicted"/>
<dbReference type="Gene3D" id="2.120.10.80">
    <property type="entry name" value="Kelch-type beta propeller"/>
    <property type="match status" value="2"/>
</dbReference>
<dbReference type="AlphaFoldDB" id="A0A9P6KC17"/>
<dbReference type="EMBL" id="JAABOA010002949">
    <property type="protein sequence ID" value="KAF9579207.1"/>
    <property type="molecule type" value="Genomic_DNA"/>
</dbReference>
<feature type="compositionally biased region" description="Basic and acidic residues" evidence="3">
    <location>
        <begin position="405"/>
        <end position="419"/>
    </location>
</feature>
<gene>
    <name evidence="5" type="ORF">BGW38_004622</name>
</gene>
<dbReference type="PANTHER" id="PTHR46093">
    <property type="entry name" value="ACYL-COA-BINDING DOMAIN-CONTAINING PROTEIN 5"/>
    <property type="match status" value="1"/>
</dbReference>
<evidence type="ECO:0000256" key="2">
    <source>
        <dbReference type="ARBA" id="ARBA00022737"/>
    </source>
</evidence>
<keyword evidence="4" id="KW-0812">Transmembrane</keyword>
<keyword evidence="4" id="KW-1133">Transmembrane helix</keyword>
<dbReference type="SUPFAM" id="SSF117281">
    <property type="entry name" value="Kelch motif"/>
    <property type="match status" value="1"/>
</dbReference>
<keyword evidence="2" id="KW-0677">Repeat</keyword>
<evidence type="ECO:0008006" key="7">
    <source>
        <dbReference type="Google" id="ProtNLM"/>
    </source>
</evidence>
<dbReference type="InterPro" id="IPR015915">
    <property type="entry name" value="Kelch-typ_b-propeller"/>
</dbReference>
<feature type="compositionally biased region" description="Low complexity" evidence="3">
    <location>
        <begin position="283"/>
        <end position="311"/>
    </location>
</feature>
<feature type="region of interest" description="Disordered" evidence="3">
    <location>
        <begin position="490"/>
        <end position="512"/>
    </location>
</feature>
<feature type="region of interest" description="Disordered" evidence="3">
    <location>
        <begin position="277"/>
        <end position="311"/>
    </location>
</feature>
<evidence type="ECO:0000256" key="3">
    <source>
        <dbReference type="SAM" id="MobiDB-lite"/>
    </source>
</evidence>
<evidence type="ECO:0000313" key="6">
    <source>
        <dbReference type="Proteomes" id="UP000780801"/>
    </source>
</evidence>
<dbReference type="OrthoDB" id="432528at2759"/>
<dbReference type="Pfam" id="PF24681">
    <property type="entry name" value="Kelch_KLHDC2_KLHL20_DRC7"/>
    <property type="match status" value="1"/>
</dbReference>
<evidence type="ECO:0000313" key="5">
    <source>
        <dbReference type="EMBL" id="KAF9579207.1"/>
    </source>
</evidence>
<evidence type="ECO:0000256" key="4">
    <source>
        <dbReference type="SAM" id="Phobius"/>
    </source>
</evidence>
<dbReference type="PANTHER" id="PTHR46093:SF18">
    <property type="entry name" value="FIBRONECTIN TYPE-III DOMAIN-CONTAINING PROTEIN"/>
    <property type="match status" value="1"/>
</dbReference>
<accession>A0A9P6KC17</accession>
<keyword evidence="4" id="KW-0472">Membrane</keyword>
<feature type="transmembrane region" description="Helical" evidence="4">
    <location>
        <begin position="315"/>
        <end position="340"/>
    </location>
</feature>
<feature type="region of interest" description="Disordered" evidence="3">
    <location>
        <begin position="396"/>
        <end position="419"/>
    </location>
</feature>